<feature type="transmembrane region" description="Helical" evidence="6">
    <location>
        <begin position="309"/>
        <end position="328"/>
    </location>
</feature>
<comment type="subcellular location">
    <subcellularLocation>
        <location evidence="1">Cell membrane</location>
        <topology evidence="1">Multi-pass membrane protein</topology>
    </subcellularLocation>
</comment>
<evidence type="ECO:0000259" key="7">
    <source>
        <dbReference type="PROSITE" id="PS50156"/>
    </source>
</evidence>
<reference evidence="8" key="1">
    <citation type="submission" date="2021-10" db="EMBL/GenBank/DDBJ databases">
        <title>Anaerobic single-cell dispensing facilitates the cultivation of human gut bacteria.</title>
        <authorList>
            <person name="Afrizal A."/>
        </authorList>
    </citation>
    <scope>NUCLEOTIDE SEQUENCE</scope>
    <source>
        <strain evidence="8">CLA-AA-H250</strain>
    </source>
</reference>
<keyword evidence="4 6" id="KW-1133">Transmembrane helix</keyword>
<dbReference type="AlphaFoldDB" id="A0AAE3AGB3"/>
<dbReference type="Proteomes" id="UP001199424">
    <property type="component" value="Unassembled WGS sequence"/>
</dbReference>
<dbReference type="PANTHER" id="PTHR33406">
    <property type="entry name" value="MEMBRANE PROTEIN MJ1562-RELATED"/>
    <property type="match status" value="1"/>
</dbReference>
<feature type="domain" description="SSD" evidence="7">
    <location>
        <begin position="554"/>
        <end position="673"/>
    </location>
</feature>
<comment type="caution">
    <text evidence="8">The sequence shown here is derived from an EMBL/GenBank/DDBJ whole genome shotgun (WGS) entry which is preliminary data.</text>
</comment>
<evidence type="ECO:0000256" key="4">
    <source>
        <dbReference type="ARBA" id="ARBA00022989"/>
    </source>
</evidence>
<gene>
    <name evidence="8" type="ORF">LKD31_01525</name>
</gene>
<feature type="transmembrane region" description="Helical" evidence="6">
    <location>
        <begin position="572"/>
        <end position="592"/>
    </location>
</feature>
<dbReference type="InterPro" id="IPR050545">
    <property type="entry name" value="Mycobact_MmpL"/>
</dbReference>
<dbReference type="Pfam" id="PF03176">
    <property type="entry name" value="MMPL"/>
    <property type="match status" value="2"/>
</dbReference>
<evidence type="ECO:0000256" key="3">
    <source>
        <dbReference type="ARBA" id="ARBA00022692"/>
    </source>
</evidence>
<sequence>MEHFARWIVKRRKLILVLAVLLLIPSVFGALGTYINYDILTYLPKNLDSMIGETYLEDDFNMASVSMITVENMSTPDTLKLKSDLEGVEGVQKVMWTSDFIDVTTPKEMLPSDIQKFFYNDSGATMLIVQFDAPSADARTMNAQKQIKNILNKDCFIGGMSAILEDTKSLINKEMPLYILCAVGASLLILFLSLKETIVPLIFMLGMLFPIVYNFGTNIFLGQISYITEALATVLQLGVTMDFSIFLLHRYEEEKLTAASDEDAMVAAIKKTFSSITGSSLTTIAGFLAMCTMQLTLGEDIGVVMAKGVLLGVICTITVLPSLIMTFRRAIEKHTHRTFIPKLKRTSNFVVKHRVPILIAFIMIFIPFFIAQSKTSVYYTIFDALPQDLPGIAGTNRLKEDFDMTTSHFIIVDDTLSEKNLSDLSDELSDVDGIHQVLSYEKFVGGAIPEMFIPDDVRDIFEADGHKMILANSSYKSGSDEQNNQLSEMIDIVKKYDPNGVITGEGAMTKDLIEVADVDFNNVNITSIIVVFVIIAIVFRSASVPVLLVAAIESAIMINLGIPYFTGTTLPFITSIVIGTIQLGATVDYAILMTTRFREERNAGHTAKEAAQIAVEQCSQSILTSGLTFFAATFSVSLVSRMELIGVLCKLISRGALISMAVILLVLPALLVITEPILRKTTFHWLKKPEITEKKA</sequence>
<dbReference type="PANTHER" id="PTHR33406:SF13">
    <property type="entry name" value="MEMBRANE PROTEIN YDFJ"/>
    <property type="match status" value="1"/>
</dbReference>
<accession>A0AAE3AGB3</accession>
<evidence type="ECO:0000256" key="5">
    <source>
        <dbReference type="ARBA" id="ARBA00023136"/>
    </source>
</evidence>
<keyword evidence="2" id="KW-1003">Cell membrane</keyword>
<feature type="transmembrane region" description="Helical" evidence="6">
    <location>
        <begin position="651"/>
        <end position="673"/>
    </location>
</feature>
<protein>
    <submittedName>
        <fullName evidence="8">MMPL family transporter</fullName>
    </submittedName>
</protein>
<dbReference type="EMBL" id="JAJEQC010000001">
    <property type="protein sequence ID" value="MCC2135697.1"/>
    <property type="molecule type" value="Genomic_DNA"/>
</dbReference>
<feature type="transmembrane region" description="Helical" evidence="6">
    <location>
        <begin position="230"/>
        <end position="251"/>
    </location>
</feature>
<keyword evidence="5 6" id="KW-0472">Membrane</keyword>
<name>A0AAE3AGB3_9FIRM</name>
<feature type="transmembrane region" description="Helical" evidence="6">
    <location>
        <begin position="272"/>
        <end position="297"/>
    </location>
</feature>
<evidence type="ECO:0000256" key="2">
    <source>
        <dbReference type="ARBA" id="ARBA00022475"/>
    </source>
</evidence>
<dbReference type="InterPro" id="IPR004869">
    <property type="entry name" value="MMPL_dom"/>
</dbReference>
<evidence type="ECO:0000313" key="8">
    <source>
        <dbReference type="EMBL" id="MCC2135697.1"/>
    </source>
</evidence>
<dbReference type="PROSITE" id="PS50156">
    <property type="entry name" value="SSD"/>
    <property type="match status" value="1"/>
</dbReference>
<keyword evidence="3 6" id="KW-0812">Transmembrane</keyword>
<dbReference type="Gene3D" id="1.20.1640.10">
    <property type="entry name" value="Multidrug efflux transporter AcrB transmembrane domain"/>
    <property type="match status" value="2"/>
</dbReference>
<feature type="transmembrane region" description="Helical" evidence="6">
    <location>
        <begin position="349"/>
        <end position="370"/>
    </location>
</feature>
<feature type="transmembrane region" description="Helical" evidence="6">
    <location>
        <begin position="175"/>
        <end position="194"/>
    </location>
</feature>
<evidence type="ECO:0000256" key="1">
    <source>
        <dbReference type="ARBA" id="ARBA00004651"/>
    </source>
</evidence>
<proteinExistence type="predicted"/>
<dbReference type="SUPFAM" id="SSF82866">
    <property type="entry name" value="Multidrug efflux transporter AcrB transmembrane domain"/>
    <property type="match status" value="2"/>
</dbReference>
<feature type="transmembrane region" description="Helical" evidence="6">
    <location>
        <begin position="520"/>
        <end position="539"/>
    </location>
</feature>
<evidence type="ECO:0000256" key="6">
    <source>
        <dbReference type="SAM" id="Phobius"/>
    </source>
</evidence>
<evidence type="ECO:0000313" key="9">
    <source>
        <dbReference type="Proteomes" id="UP001199424"/>
    </source>
</evidence>
<feature type="transmembrane region" description="Helical" evidence="6">
    <location>
        <begin position="546"/>
        <end position="566"/>
    </location>
</feature>
<dbReference type="RefSeq" id="WP_308448322.1">
    <property type="nucleotide sequence ID" value="NZ_JAJEQC010000001.1"/>
</dbReference>
<dbReference type="GO" id="GO:0005886">
    <property type="term" value="C:plasma membrane"/>
    <property type="evidence" value="ECO:0007669"/>
    <property type="project" value="UniProtKB-SubCell"/>
</dbReference>
<dbReference type="InterPro" id="IPR000731">
    <property type="entry name" value="SSD"/>
</dbReference>
<keyword evidence="9" id="KW-1185">Reference proteome</keyword>
<organism evidence="8 9">
    <name type="scientific">Hominenteromicrobium mulieris</name>
    <dbReference type="NCBI Taxonomy" id="2885357"/>
    <lineage>
        <taxon>Bacteria</taxon>
        <taxon>Bacillati</taxon>
        <taxon>Bacillota</taxon>
        <taxon>Clostridia</taxon>
        <taxon>Eubacteriales</taxon>
        <taxon>Oscillospiraceae</taxon>
        <taxon>Hominenteromicrobium</taxon>
    </lineage>
</organism>
<feature type="transmembrane region" description="Helical" evidence="6">
    <location>
        <begin position="201"/>
        <end position="224"/>
    </location>
</feature>